<dbReference type="SUPFAM" id="SSF54523">
    <property type="entry name" value="Pili subunits"/>
    <property type="match status" value="1"/>
</dbReference>
<evidence type="ECO:0000256" key="1">
    <source>
        <dbReference type="SAM" id="Phobius"/>
    </source>
</evidence>
<gene>
    <name evidence="2" type="ORF">E6Q80_07880</name>
</gene>
<keyword evidence="1" id="KW-0812">Transmembrane</keyword>
<evidence type="ECO:0000313" key="3">
    <source>
        <dbReference type="Proteomes" id="UP000321192"/>
    </source>
</evidence>
<name>A0A5C7SRU5_THASP</name>
<dbReference type="Pfam" id="PF07963">
    <property type="entry name" value="N_methyl"/>
    <property type="match status" value="1"/>
</dbReference>
<keyword evidence="1" id="KW-0472">Membrane</keyword>
<dbReference type="PROSITE" id="PS00409">
    <property type="entry name" value="PROKAR_NTER_METHYL"/>
    <property type="match status" value="1"/>
</dbReference>
<dbReference type="InterPro" id="IPR012902">
    <property type="entry name" value="N_methyl_site"/>
</dbReference>
<accession>A0A5C7SRU5</accession>
<dbReference type="NCBIfam" id="TIGR02532">
    <property type="entry name" value="IV_pilin_GFxxxE"/>
    <property type="match status" value="1"/>
</dbReference>
<protein>
    <submittedName>
        <fullName evidence="2">Prepilin-type N-terminal cleavage/methylation domain-containing protein</fullName>
    </submittedName>
</protein>
<dbReference type="InterPro" id="IPR045584">
    <property type="entry name" value="Pilin-like"/>
</dbReference>
<dbReference type="EMBL" id="SSFD01000113">
    <property type="protein sequence ID" value="TXH86273.1"/>
    <property type="molecule type" value="Genomic_DNA"/>
</dbReference>
<comment type="caution">
    <text evidence="2">The sequence shown here is derived from an EMBL/GenBank/DDBJ whole genome shotgun (WGS) entry which is preliminary data.</text>
</comment>
<keyword evidence="1" id="KW-1133">Transmembrane helix</keyword>
<dbReference type="Proteomes" id="UP000321192">
    <property type="component" value="Unassembled WGS sequence"/>
</dbReference>
<reference evidence="2 3" key="1">
    <citation type="submission" date="2018-09" db="EMBL/GenBank/DDBJ databases">
        <title>Metagenome Assembled Genomes from an Advanced Water Purification Facility.</title>
        <authorList>
            <person name="Stamps B.W."/>
            <person name="Spear J.R."/>
        </authorList>
    </citation>
    <scope>NUCLEOTIDE SEQUENCE [LARGE SCALE GENOMIC DNA]</scope>
    <source>
        <strain evidence="2">Bin_27_1</strain>
    </source>
</reference>
<proteinExistence type="predicted"/>
<evidence type="ECO:0000313" key="2">
    <source>
        <dbReference type="EMBL" id="TXH86273.1"/>
    </source>
</evidence>
<sequence>MQKKPQTGFTLVEIAIVLLVVGLLLGGVMKGQALIDSARVKNLAQDLRSVPAMVHAYQDRFRALPGDDPAAVRHLCSGGSSCTVAGNGNGVIDGTWDAGADTESVRLWQHLRLAGIATGSTDTADAGFLPRNALGGRLGVQRGGSVLGLPGSLVVCSDNVPGKLVTQIDIALDDGDPAAGSLRAGTPGDTGLVAISAANRLLEANAHTVCSNL</sequence>
<dbReference type="RefSeq" id="WP_004325898.1">
    <property type="nucleotide sequence ID" value="NZ_JAYRXT010000671.1"/>
</dbReference>
<organism evidence="2 3">
    <name type="scientific">Thauera aminoaromatica</name>
    <dbReference type="NCBI Taxonomy" id="164330"/>
    <lineage>
        <taxon>Bacteria</taxon>
        <taxon>Pseudomonadati</taxon>
        <taxon>Pseudomonadota</taxon>
        <taxon>Betaproteobacteria</taxon>
        <taxon>Rhodocyclales</taxon>
        <taxon>Zoogloeaceae</taxon>
        <taxon>Thauera</taxon>
    </lineage>
</organism>
<dbReference type="AlphaFoldDB" id="A0A5C7SRU5"/>
<feature type="transmembrane region" description="Helical" evidence="1">
    <location>
        <begin position="7"/>
        <end position="29"/>
    </location>
</feature>